<organism evidence="1 2">
    <name type="scientific">Lentzea flaviverrucosa</name>
    <dbReference type="NCBI Taxonomy" id="200379"/>
    <lineage>
        <taxon>Bacteria</taxon>
        <taxon>Bacillati</taxon>
        <taxon>Actinomycetota</taxon>
        <taxon>Actinomycetes</taxon>
        <taxon>Pseudonocardiales</taxon>
        <taxon>Pseudonocardiaceae</taxon>
        <taxon>Lentzea</taxon>
    </lineage>
</organism>
<dbReference type="AlphaFoldDB" id="A0A1H9SGP5"/>
<dbReference type="RefSeq" id="WP_090066839.1">
    <property type="nucleotide sequence ID" value="NZ_FOFT01000007.1"/>
</dbReference>
<gene>
    <name evidence="1" type="ORF">SAMN05216195_10757</name>
</gene>
<evidence type="ECO:0000313" key="1">
    <source>
        <dbReference type="EMBL" id="SER84134.1"/>
    </source>
</evidence>
<name>A0A1H9SGP5_9PSEU</name>
<sequence length="102" mass="11657">MTGEQLFAHVVERAGWEFGGAHSGHLINQFPYETIDSAKIASYIAPGRDQPMRRTGRNGQVCHWFLEIHQVDRERQIGRFYEELPDLGHQQSCCSAYRPVLG</sequence>
<protein>
    <submittedName>
        <fullName evidence="1">Uncharacterized protein</fullName>
    </submittedName>
</protein>
<reference evidence="2" key="1">
    <citation type="submission" date="2016-10" db="EMBL/GenBank/DDBJ databases">
        <authorList>
            <person name="Varghese N."/>
            <person name="Submissions S."/>
        </authorList>
    </citation>
    <scope>NUCLEOTIDE SEQUENCE [LARGE SCALE GENOMIC DNA]</scope>
    <source>
        <strain evidence="2">CGMCC 4.578</strain>
    </source>
</reference>
<proteinExistence type="predicted"/>
<keyword evidence="2" id="KW-1185">Reference proteome</keyword>
<evidence type="ECO:0000313" key="2">
    <source>
        <dbReference type="Proteomes" id="UP000199028"/>
    </source>
</evidence>
<dbReference type="EMBL" id="FOFT01000007">
    <property type="protein sequence ID" value="SER84134.1"/>
    <property type="molecule type" value="Genomic_DNA"/>
</dbReference>
<dbReference type="Proteomes" id="UP000199028">
    <property type="component" value="Unassembled WGS sequence"/>
</dbReference>
<dbReference type="OrthoDB" id="8418909at2"/>
<accession>A0A1H9SGP5</accession>